<evidence type="ECO:0000313" key="4">
    <source>
        <dbReference type="Proteomes" id="UP000249056"/>
    </source>
</evidence>
<dbReference type="OrthoDB" id="1470350at2759"/>
<organism evidence="3 4">
    <name type="scientific">Monilinia fructigena</name>
    <dbReference type="NCBI Taxonomy" id="38457"/>
    <lineage>
        <taxon>Eukaryota</taxon>
        <taxon>Fungi</taxon>
        <taxon>Dikarya</taxon>
        <taxon>Ascomycota</taxon>
        <taxon>Pezizomycotina</taxon>
        <taxon>Leotiomycetes</taxon>
        <taxon>Helotiales</taxon>
        <taxon>Sclerotiniaceae</taxon>
        <taxon>Monilinia</taxon>
    </lineage>
</organism>
<keyword evidence="2" id="KW-0812">Transmembrane</keyword>
<feature type="transmembrane region" description="Helical" evidence="2">
    <location>
        <begin position="206"/>
        <end position="231"/>
    </location>
</feature>
<protein>
    <recommendedName>
        <fullName evidence="5">Cytochrome P450</fullName>
    </recommendedName>
</protein>
<gene>
    <name evidence="3" type="ORF">DID88_004106</name>
</gene>
<keyword evidence="2" id="KW-0472">Membrane</keyword>
<dbReference type="InterPro" id="IPR036396">
    <property type="entry name" value="Cyt_P450_sf"/>
</dbReference>
<keyword evidence="1" id="KW-0843">Virulence</keyword>
<proteinExistence type="predicted"/>
<dbReference type="SUPFAM" id="SSF48264">
    <property type="entry name" value="Cytochrome P450"/>
    <property type="match status" value="1"/>
</dbReference>
<accession>A0A395IRT2</accession>
<dbReference type="GO" id="GO:0016705">
    <property type="term" value="F:oxidoreductase activity, acting on paired donors, with incorporation or reduction of molecular oxygen"/>
    <property type="evidence" value="ECO:0007669"/>
    <property type="project" value="InterPro"/>
</dbReference>
<dbReference type="PANTHER" id="PTHR24301">
    <property type="entry name" value="THROMBOXANE-A SYNTHASE"/>
    <property type="match status" value="1"/>
</dbReference>
<name>A0A395IRT2_9HELO</name>
<sequence>MSTIIPGLKAKPFMGNLLDLRDEEAPLRAFEYMAVEYGPIYKLTRGGNRIIVVSSVEIMEELCDESRFEKKGDRPSSLFTATNDDPDWGQAHRILVPAFGPLAIEGMYDQMQDIGNQLLLKWARLGPSEPISVTDDLTRLTLDTIALCAMDFGFNSFYSDKMHPFVDAMVGFLSESGDRVRRPGFVTNMMINGKDPQTKNEMRDDLILANMITFLIAGHETISGILSFVFLNLMKSADAYNSAQREGADANEFKPERMMEDNFKNLPDVAWKPFGRWCWSMY</sequence>
<reference evidence="3 4" key="1">
    <citation type="submission" date="2018-06" db="EMBL/GenBank/DDBJ databases">
        <title>Genome Sequence of the Brown Rot Fungal Pathogen Monilinia fructigena.</title>
        <authorList>
            <person name="Landi L."/>
            <person name="De Miccolis Angelini R.M."/>
            <person name="Pollastro S."/>
            <person name="Abate D."/>
            <person name="Faretra F."/>
            <person name="Romanazzi G."/>
        </authorList>
    </citation>
    <scope>NUCLEOTIDE SEQUENCE [LARGE SCALE GENOMIC DNA]</scope>
    <source>
        <strain evidence="3 4">Mfrg269</strain>
    </source>
</reference>
<dbReference type="GO" id="GO:0005506">
    <property type="term" value="F:iron ion binding"/>
    <property type="evidence" value="ECO:0007669"/>
    <property type="project" value="InterPro"/>
</dbReference>
<dbReference type="Pfam" id="PF00067">
    <property type="entry name" value="p450"/>
    <property type="match status" value="2"/>
</dbReference>
<dbReference type="InterPro" id="IPR001128">
    <property type="entry name" value="Cyt_P450"/>
</dbReference>
<dbReference type="Gene3D" id="1.10.630.10">
    <property type="entry name" value="Cytochrome P450"/>
    <property type="match status" value="2"/>
</dbReference>
<evidence type="ECO:0000256" key="1">
    <source>
        <dbReference type="ARBA" id="ARBA00023026"/>
    </source>
</evidence>
<evidence type="ECO:0008006" key="5">
    <source>
        <dbReference type="Google" id="ProtNLM"/>
    </source>
</evidence>
<evidence type="ECO:0000313" key="3">
    <source>
        <dbReference type="EMBL" id="RAL63020.1"/>
    </source>
</evidence>
<keyword evidence="4" id="KW-1185">Reference proteome</keyword>
<evidence type="ECO:0000256" key="2">
    <source>
        <dbReference type="SAM" id="Phobius"/>
    </source>
</evidence>
<keyword evidence="2" id="KW-1133">Transmembrane helix</keyword>
<dbReference type="Proteomes" id="UP000249056">
    <property type="component" value="Unassembled WGS sequence"/>
</dbReference>
<dbReference type="GO" id="GO:0020037">
    <property type="term" value="F:heme binding"/>
    <property type="evidence" value="ECO:0007669"/>
    <property type="project" value="InterPro"/>
</dbReference>
<dbReference type="EMBL" id="QKRW01000021">
    <property type="protein sequence ID" value="RAL63020.1"/>
    <property type="molecule type" value="Genomic_DNA"/>
</dbReference>
<dbReference type="GO" id="GO:0004497">
    <property type="term" value="F:monooxygenase activity"/>
    <property type="evidence" value="ECO:0007669"/>
    <property type="project" value="InterPro"/>
</dbReference>
<comment type="caution">
    <text evidence="3">The sequence shown here is derived from an EMBL/GenBank/DDBJ whole genome shotgun (WGS) entry which is preliminary data.</text>
</comment>
<dbReference type="PANTHER" id="PTHR24301:SF2">
    <property type="entry name" value="THROMBOXANE-A SYNTHASE"/>
    <property type="match status" value="1"/>
</dbReference>
<dbReference type="AlphaFoldDB" id="A0A395IRT2"/>